<dbReference type="InterPro" id="IPR032710">
    <property type="entry name" value="NTF2-like_dom_sf"/>
</dbReference>
<name>A0AA94KZD8_9MICO</name>
<keyword evidence="2" id="KW-0413">Isomerase</keyword>
<dbReference type="SUPFAM" id="SSF54427">
    <property type="entry name" value="NTF2-like"/>
    <property type="match status" value="1"/>
</dbReference>
<dbReference type="GO" id="GO:0016853">
    <property type="term" value="F:isomerase activity"/>
    <property type="evidence" value="ECO:0007669"/>
    <property type="project" value="UniProtKB-KW"/>
</dbReference>
<sequence>MAEAAREQQNEAVIERLIACINDRRIEAMDELFHEDAVMDWPQSGERVVGGENRRGVYGAFPQLPTITPRRMLSAGDLVVAEASLDYGGGAVYATVFIFELTGGRILRETAYWAEPFDAPAWRSQWVEVASA</sequence>
<keyword evidence="3" id="KW-1185">Reference proteome</keyword>
<reference evidence="2 3" key="1">
    <citation type="submission" date="2016-10" db="EMBL/GenBank/DDBJ databases">
        <authorList>
            <person name="Varghese N."/>
            <person name="Submissions S."/>
        </authorList>
    </citation>
    <scope>NUCLEOTIDE SEQUENCE [LARGE SCALE GENOMIC DNA]</scope>
    <source>
        <strain evidence="2 3">IAM 15147</strain>
    </source>
</reference>
<evidence type="ECO:0000259" key="1">
    <source>
        <dbReference type="Pfam" id="PF12680"/>
    </source>
</evidence>
<protein>
    <submittedName>
        <fullName evidence="2">Ketosteroid isomerase-related protein</fullName>
    </submittedName>
</protein>
<comment type="caution">
    <text evidence="2">The sequence shown here is derived from an EMBL/GenBank/DDBJ whole genome shotgun (WGS) entry which is preliminary data.</text>
</comment>
<dbReference type="Proteomes" id="UP000198506">
    <property type="component" value="Unassembled WGS sequence"/>
</dbReference>
<dbReference type="Pfam" id="PF12680">
    <property type="entry name" value="SnoaL_2"/>
    <property type="match status" value="1"/>
</dbReference>
<organism evidence="2 3">
    <name type="scientific">Agrococcus baldri</name>
    <dbReference type="NCBI Taxonomy" id="153730"/>
    <lineage>
        <taxon>Bacteria</taxon>
        <taxon>Bacillati</taxon>
        <taxon>Actinomycetota</taxon>
        <taxon>Actinomycetes</taxon>
        <taxon>Micrococcales</taxon>
        <taxon>Microbacteriaceae</taxon>
        <taxon>Agrococcus</taxon>
    </lineage>
</organism>
<dbReference type="RefSeq" id="WP_092916982.1">
    <property type="nucleotide sequence ID" value="NZ_FOZN01000002.1"/>
</dbReference>
<dbReference type="AlphaFoldDB" id="A0AA94KZD8"/>
<proteinExistence type="predicted"/>
<feature type="domain" description="SnoaL-like" evidence="1">
    <location>
        <begin position="14"/>
        <end position="108"/>
    </location>
</feature>
<evidence type="ECO:0000313" key="2">
    <source>
        <dbReference type="EMBL" id="SFS09448.1"/>
    </source>
</evidence>
<dbReference type="InterPro" id="IPR037401">
    <property type="entry name" value="SnoaL-like"/>
</dbReference>
<dbReference type="EMBL" id="FOZN01000002">
    <property type="protein sequence ID" value="SFS09448.1"/>
    <property type="molecule type" value="Genomic_DNA"/>
</dbReference>
<accession>A0AA94KZD8</accession>
<dbReference type="Gene3D" id="3.10.450.50">
    <property type="match status" value="1"/>
</dbReference>
<gene>
    <name evidence="2" type="ORF">SAMN04487783_1261</name>
</gene>
<evidence type="ECO:0000313" key="3">
    <source>
        <dbReference type="Proteomes" id="UP000198506"/>
    </source>
</evidence>